<keyword evidence="2" id="KW-1185">Reference proteome</keyword>
<dbReference type="AlphaFoldDB" id="A0A841FD59"/>
<dbReference type="Proteomes" id="UP000548476">
    <property type="component" value="Unassembled WGS sequence"/>
</dbReference>
<evidence type="ECO:0000313" key="1">
    <source>
        <dbReference type="EMBL" id="MBB6033744.1"/>
    </source>
</evidence>
<evidence type="ECO:0000313" key="2">
    <source>
        <dbReference type="Proteomes" id="UP000548476"/>
    </source>
</evidence>
<organism evidence="1 2">
    <name type="scientific">Phytomonospora endophytica</name>
    <dbReference type="NCBI Taxonomy" id="714109"/>
    <lineage>
        <taxon>Bacteria</taxon>
        <taxon>Bacillati</taxon>
        <taxon>Actinomycetota</taxon>
        <taxon>Actinomycetes</taxon>
        <taxon>Micromonosporales</taxon>
        <taxon>Micromonosporaceae</taxon>
        <taxon>Phytomonospora</taxon>
    </lineage>
</organism>
<gene>
    <name evidence="1" type="ORF">HNR73_001594</name>
</gene>
<protein>
    <submittedName>
        <fullName evidence="1">Uncharacterized protein</fullName>
    </submittedName>
</protein>
<comment type="caution">
    <text evidence="1">The sequence shown here is derived from an EMBL/GenBank/DDBJ whole genome shotgun (WGS) entry which is preliminary data.</text>
</comment>
<dbReference type="RefSeq" id="WP_184786612.1">
    <property type="nucleotide sequence ID" value="NZ_BONT01000013.1"/>
</dbReference>
<name>A0A841FD59_9ACTN</name>
<proteinExistence type="predicted"/>
<accession>A0A841FD59</accession>
<sequence length="114" mass="11815">MPYQPAFPRGGQDARAIRVEAASGFDDVDDVRAFRAEEAGDGQFVPDVNAEGGDETRRVTGCEVGLALPDGQLVDSRSEPGVASRNAMDTASAAVVVSASVGPVKWASTVKPPL</sequence>
<reference evidence="1 2" key="1">
    <citation type="submission" date="2020-08" db="EMBL/GenBank/DDBJ databases">
        <title>Genomic Encyclopedia of Type Strains, Phase IV (KMG-IV): sequencing the most valuable type-strain genomes for metagenomic binning, comparative biology and taxonomic classification.</title>
        <authorList>
            <person name="Goeker M."/>
        </authorList>
    </citation>
    <scope>NUCLEOTIDE SEQUENCE [LARGE SCALE GENOMIC DNA]</scope>
    <source>
        <strain evidence="1 2">YIM 65646</strain>
    </source>
</reference>
<dbReference type="EMBL" id="JACHGT010000003">
    <property type="protein sequence ID" value="MBB6033744.1"/>
    <property type="molecule type" value="Genomic_DNA"/>
</dbReference>